<comment type="subcellular location">
    <subcellularLocation>
        <location evidence="1">Cell membrane</location>
        <topology evidence="1">Multi-pass membrane protein</topology>
    </subcellularLocation>
</comment>
<gene>
    <name evidence="7" type="ORF">J2X09_000157</name>
</gene>
<evidence type="ECO:0000256" key="3">
    <source>
        <dbReference type="ARBA" id="ARBA00022692"/>
    </source>
</evidence>
<evidence type="ECO:0000313" key="7">
    <source>
        <dbReference type="EMBL" id="MDR7092434.1"/>
    </source>
</evidence>
<dbReference type="PANTHER" id="PTHR33931">
    <property type="entry name" value="HOLIN-LIKE PROTEIN CIDA-RELATED"/>
    <property type="match status" value="1"/>
</dbReference>
<protein>
    <submittedName>
        <fullName evidence="7">Holin-like protein</fullName>
    </submittedName>
</protein>
<dbReference type="InterPro" id="IPR005538">
    <property type="entry name" value="LrgA/CidA"/>
</dbReference>
<feature type="transmembrane region" description="Helical" evidence="6">
    <location>
        <begin position="34"/>
        <end position="53"/>
    </location>
</feature>
<sequence>MRDTWPKTWRVTGWLLAAGALCGLQWLGDQLVALLGWPLPGSLAGLLMLLGLLTLRGGVPRGLDEVAAPLLRHLMLFLIPSVAAVGLYAHLLLEHVALFVLTATLGTVVTIVVTGWTLHRLLKDRQP</sequence>
<keyword evidence="3 6" id="KW-0812">Transmembrane</keyword>
<evidence type="ECO:0000256" key="5">
    <source>
        <dbReference type="ARBA" id="ARBA00023136"/>
    </source>
</evidence>
<keyword evidence="4 6" id="KW-1133">Transmembrane helix</keyword>
<accession>A0ABU1V4T0</accession>
<feature type="transmembrane region" description="Helical" evidence="6">
    <location>
        <begin position="74"/>
        <end position="91"/>
    </location>
</feature>
<evidence type="ECO:0000256" key="4">
    <source>
        <dbReference type="ARBA" id="ARBA00022989"/>
    </source>
</evidence>
<dbReference type="Pfam" id="PF03788">
    <property type="entry name" value="LrgA"/>
    <property type="match status" value="1"/>
</dbReference>
<dbReference type="EMBL" id="JAVDWE010000001">
    <property type="protein sequence ID" value="MDR7092434.1"/>
    <property type="molecule type" value="Genomic_DNA"/>
</dbReference>
<reference evidence="7 8" key="1">
    <citation type="submission" date="2023-07" db="EMBL/GenBank/DDBJ databases">
        <title>Sorghum-associated microbial communities from plants grown in Nebraska, USA.</title>
        <authorList>
            <person name="Schachtman D."/>
        </authorList>
    </citation>
    <scope>NUCLEOTIDE SEQUENCE [LARGE SCALE GENOMIC DNA]</scope>
    <source>
        <strain evidence="7 8">BE240</strain>
    </source>
</reference>
<dbReference type="PANTHER" id="PTHR33931:SF2">
    <property type="entry name" value="HOLIN-LIKE PROTEIN CIDA"/>
    <property type="match status" value="1"/>
</dbReference>
<comment type="caution">
    <text evidence="7">The sequence shown here is derived from an EMBL/GenBank/DDBJ whole genome shotgun (WGS) entry which is preliminary data.</text>
</comment>
<feature type="transmembrane region" description="Helical" evidence="6">
    <location>
        <begin position="97"/>
        <end position="118"/>
    </location>
</feature>
<keyword evidence="5 6" id="KW-0472">Membrane</keyword>
<dbReference type="Proteomes" id="UP001265550">
    <property type="component" value="Unassembled WGS sequence"/>
</dbReference>
<evidence type="ECO:0000256" key="6">
    <source>
        <dbReference type="SAM" id="Phobius"/>
    </source>
</evidence>
<evidence type="ECO:0000313" key="8">
    <source>
        <dbReference type="Proteomes" id="UP001265550"/>
    </source>
</evidence>
<keyword evidence="2" id="KW-1003">Cell membrane</keyword>
<keyword evidence="8" id="KW-1185">Reference proteome</keyword>
<evidence type="ECO:0000256" key="1">
    <source>
        <dbReference type="ARBA" id="ARBA00004651"/>
    </source>
</evidence>
<name>A0ABU1V4T0_9BURK</name>
<dbReference type="RefSeq" id="WP_204731452.1">
    <property type="nucleotide sequence ID" value="NZ_JAVDWE010000001.1"/>
</dbReference>
<organism evidence="7 8">
    <name type="scientific">Hydrogenophaga laconesensis</name>
    <dbReference type="NCBI Taxonomy" id="1805971"/>
    <lineage>
        <taxon>Bacteria</taxon>
        <taxon>Pseudomonadati</taxon>
        <taxon>Pseudomonadota</taxon>
        <taxon>Betaproteobacteria</taxon>
        <taxon>Burkholderiales</taxon>
        <taxon>Comamonadaceae</taxon>
        <taxon>Hydrogenophaga</taxon>
    </lineage>
</organism>
<proteinExistence type="predicted"/>
<evidence type="ECO:0000256" key="2">
    <source>
        <dbReference type="ARBA" id="ARBA00022475"/>
    </source>
</evidence>